<evidence type="ECO:0000256" key="2">
    <source>
        <dbReference type="SAM" id="MobiDB-lite"/>
    </source>
</evidence>
<feature type="coiled-coil region" evidence="1">
    <location>
        <begin position="856"/>
        <end position="965"/>
    </location>
</feature>
<dbReference type="PANTHER" id="PTHR23159">
    <property type="entry name" value="CENTROSOMAL PROTEIN 2"/>
    <property type="match status" value="1"/>
</dbReference>
<proteinExistence type="predicted"/>
<protein>
    <submittedName>
        <fullName evidence="3">Uncharacterized protein</fullName>
    </submittedName>
</protein>
<dbReference type="EMBL" id="VUJU01004335">
    <property type="protein sequence ID" value="KAF0754710.1"/>
    <property type="molecule type" value="Genomic_DNA"/>
</dbReference>
<feature type="coiled-coil region" evidence="1">
    <location>
        <begin position="278"/>
        <end position="337"/>
    </location>
</feature>
<dbReference type="OrthoDB" id="6625363at2759"/>
<feature type="compositionally biased region" description="Basic and acidic residues" evidence="2">
    <location>
        <begin position="1101"/>
        <end position="1116"/>
    </location>
</feature>
<keyword evidence="1" id="KW-0175">Coiled coil</keyword>
<feature type="coiled-coil region" evidence="1">
    <location>
        <begin position="362"/>
        <end position="410"/>
    </location>
</feature>
<reference evidence="3 4" key="1">
    <citation type="submission" date="2019-08" db="EMBL/GenBank/DDBJ databases">
        <title>Whole genome of Aphis craccivora.</title>
        <authorList>
            <person name="Voronova N.V."/>
            <person name="Shulinski R.S."/>
            <person name="Bandarenka Y.V."/>
            <person name="Zhorov D.G."/>
            <person name="Warner D."/>
        </authorList>
    </citation>
    <scope>NUCLEOTIDE SEQUENCE [LARGE SCALE GENOMIC DNA]</scope>
    <source>
        <strain evidence="3">180601</strain>
        <tissue evidence="3">Whole Body</tissue>
    </source>
</reference>
<accession>A0A6G0YFE1</accession>
<keyword evidence="4" id="KW-1185">Reference proteome</keyword>
<evidence type="ECO:0000313" key="3">
    <source>
        <dbReference type="EMBL" id="KAF0754710.1"/>
    </source>
</evidence>
<dbReference type="AlphaFoldDB" id="A0A6G0YFE1"/>
<feature type="region of interest" description="Disordered" evidence="2">
    <location>
        <begin position="1095"/>
        <end position="1118"/>
    </location>
</feature>
<feature type="coiled-coil region" evidence="1">
    <location>
        <begin position="450"/>
        <end position="527"/>
    </location>
</feature>
<sequence>MSCFIEAECLRSYNDLVVNYNKLFNANSYLKRENKQLQVNLRTHSKLLEDRKYRVFDIIQTQIEREKCHIEKIEHLKCKLCTKDNDINTLKHKYNLNKKQIDKYQRELKLIKEKYQNQTGKVAGKCCSSNDCKSEKTTVNSECSCEDKCSVDSKFSCENKSSTDSKCSSENKIEIDSKCSCDCRNSEKDCESKIYSDVQELLLAIEEYCNSKTLCISILTLLGQSKTTIISLIEENDISSNALKQCQSDLACSTNKLNEQLDMLKEKDSEILTMTSDLSILVDELKEIEKQKLNLKNSLNQVQEELCAKNENHEQLLNKFEEQKEELNNMKSCSKTKPCDDECISKEICEKTEALINDIEIINGLEKQLKETENSKIICENQCKNLCLKNEELENKLETEKNNNIKSNHNIENLCQRILKFEAVIKAIEIQNKSYIVDIAELKESKCVAEKKFNEIINELNSTIEQLKNELITTKSSNEMYVKCLENLREVDKNDFEQKINELKNNIENLETELKYYKSQHDSLLTKNLLNEKELSQFLEKIQLLQTREFELNKENEENKERVSILCTTVDTMKRELEETIQKNNELTCQNSNLEAQNTVHCENIDTLNNTIVCVRKNELSVRKDLVVYKEALMKAEDTIVNLNSEINFVQNQLETTCGNLTCTEQKLYDTEVKLNEEICLKDNINKKYCNMVQCLTTNCNMEQSIKPTSVKSTECQYEITDYCCFTDENNTNVTNDNVRTIHYENNRSVIDYKITKESTHIGLQTKLCCSEMCPSKTVSVIIEQSCPNDNIMCCPETCVTNTCDFGQCESNDSCTCPRELPLKTTSQLHYHSDDCLHAEESKLTTTCDCVAFMEKEILKCQLEESKQLLKQYETEAETKLCEINAERCKKELDMNECFEKEKSEYKKNLDDVTAQLRACEENIASKEKDLKCYRSRENQLKKEIDKLKESIKCKDKKIKDYDSKINTLTDCLDECKKQFATLECSLELEKATKLELDKQLETFNSSHIDEPEMKTVKKLKTPEKAAIVKSHRKSGSIRKKISKNSFIEKKRVMTPCEMKKLRLMSGADHKTEYDFDETEQEIYSHRRSGYKQNKNYSCSEVREDSRRLGKGDPAEPKLPAEFIESLRQHVRKNVVCGNINNCFKNGCCNQLRFRR</sequence>
<comment type="caution">
    <text evidence="3">The sequence shown here is derived from an EMBL/GenBank/DDBJ whole genome shotgun (WGS) entry which is preliminary data.</text>
</comment>
<name>A0A6G0YFE1_APHCR</name>
<feature type="coiled-coil region" evidence="1">
    <location>
        <begin position="570"/>
        <end position="597"/>
    </location>
</feature>
<feature type="coiled-coil region" evidence="1">
    <location>
        <begin position="87"/>
        <end position="121"/>
    </location>
</feature>
<evidence type="ECO:0000256" key="1">
    <source>
        <dbReference type="SAM" id="Coils"/>
    </source>
</evidence>
<dbReference type="SUPFAM" id="SSF57997">
    <property type="entry name" value="Tropomyosin"/>
    <property type="match status" value="1"/>
</dbReference>
<dbReference type="PANTHER" id="PTHR23159:SF60">
    <property type="entry name" value="SPINDLE ASSEMBLY ABNORMAL PROTEIN 4"/>
    <property type="match status" value="1"/>
</dbReference>
<organism evidence="3 4">
    <name type="scientific">Aphis craccivora</name>
    <name type="common">Cowpea aphid</name>
    <dbReference type="NCBI Taxonomy" id="307492"/>
    <lineage>
        <taxon>Eukaryota</taxon>
        <taxon>Metazoa</taxon>
        <taxon>Ecdysozoa</taxon>
        <taxon>Arthropoda</taxon>
        <taxon>Hexapoda</taxon>
        <taxon>Insecta</taxon>
        <taxon>Pterygota</taxon>
        <taxon>Neoptera</taxon>
        <taxon>Paraneoptera</taxon>
        <taxon>Hemiptera</taxon>
        <taxon>Sternorrhyncha</taxon>
        <taxon>Aphidomorpha</taxon>
        <taxon>Aphidoidea</taxon>
        <taxon>Aphididae</taxon>
        <taxon>Aphidini</taxon>
        <taxon>Aphis</taxon>
        <taxon>Aphis</taxon>
    </lineage>
</organism>
<dbReference type="Proteomes" id="UP000478052">
    <property type="component" value="Unassembled WGS sequence"/>
</dbReference>
<gene>
    <name evidence="3" type="ORF">FWK35_00032420</name>
</gene>
<evidence type="ECO:0000313" key="4">
    <source>
        <dbReference type="Proteomes" id="UP000478052"/>
    </source>
</evidence>
<feature type="coiled-coil region" evidence="1">
    <location>
        <begin position="626"/>
        <end position="653"/>
    </location>
</feature>